<reference evidence="3" key="2">
    <citation type="journal article" date="2021" name="PeerJ">
        <title>Extensive microbial diversity within the chicken gut microbiome revealed by metagenomics and culture.</title>
        <authorList>
            <person name="Gilroy R."/>
            <person name="Ravi A."/>
            <person name="Getino M."/>
            <person name="Pursley I."/>
            <person name="Horton D.L."/>
            <person name="Alikhan N.F."/>
            <person name="Baker D."/>
            <person name="Gharbi K."/>
            <person name="Hall N."/>
            <person name="Watson M."/>
            <person name="Adriaenssens E.M."/>
            <person name="Foster-Nyarko E."/>
            <person name="Jarju S."/>
            <person name="Secka A."/>
            <person name="Antonio M."/>
            <person name="Oren A."/>
            <person name="Chaudhuri R.R."/>
            <person name="La Ragione R."/>
            <person name="Hildebrand F."/>
            <person name="Pallen M.J."/>
        </authorList>
    </citation>
    <scope>NUCLEOTIDE SEQUENCE</scope>
    <source>
        <strain evidence="3">CHK188-20938</strain>
    </source>
</reference>
<dbReference type="SUPFAM" id="SSF102405">
    <property type="entry name" value="MCP/YpsA-like"/>
    <property type="match status" value="1"/>
</dbReference>
<evidence type="ECO:0000313" key="3">
    <source>
        <dbReference type="EMBL" id="HIV25510.1"/>
    </source>
</evidence>
<dbReference type="EMBL" id="DVOO01000019">
    <property type="protein sequence ID" value="HIV25510.1"/>
    <property type="molecule type" value="Genomic_DNA"/>
</dbReference>
<evidence type="ECO:0000259" key="2">
    <source>
        <dbReference type="Pfam" id="PF02481"/>
    </source>
</evidence>
<comment type="caution">
    <text evidence="3">The sequence shown here is derived from an EMBL/GenBank/DDBJ whole genome shotgun (WGS) entry which is preliminary data.</text>
</comment>
<feature type="domain" description="Smf/DprA SLOG" evidence="2">
    <location>
        <begin position="9"/>
        <end position="215"/>
    </location>
</feature>
<dbReference type="PANTHER" id="PTHR43022">
    <property type="entry name" value="PROTEIN SMF"/>
    <property type="match status" value="1"/>
</dbReference>
<accession>A0A9D1TAK4</accession>
<dbReference type="InterPro" id="IPR057666">
    <property type="entry name" value="DrpA_SLOG"/>
</dbReference>
<organism evidence="3 4">
    <name type="scientific">Candidatus Scatomonas pullistercoris</name>
    <dbReference type="NCBI Taxonomy" id="2840920"/>
    <lineage>
        <taxon>Bacteria</taxon>
        <taxon>Bacillati</taxon>
        <taxon>Bacillota</taxon>
        <taxon>Clostridia</taxon>
        <taxon>Lachnospirales</taxon>
        <taxon>Lachnospiraceae</taxon>
        <taxon>Lachnospiraceae incertae sedis</taxon>
        <taxon>Candidatus Scatomonas</taxon>
    </lineage>
</organism>
<evidence type="ECO:0000256" key="1">
    <source>
        <dbReference type="ARBA" id="ARBA00006525"/>
    </source>
</evidence>
<proteinExistence type="inferred from homology"/>
<evidence type="ECO:0000313" key="4">
    <source>
        <dbReference type="Proteomes" id="UP000824169"/>
    </source>
</evidence>
<gene>
    <name evidence="3" type="primary">dprA</name>
    <name evidence="3" type="ORF">IAB71_06955</name>
</gene>
<dbReference type="GO" id="GO:0009294">
    <property type="term" value="P:DNA-mediated transformation"/>
    <property type="evidence" value="ECO:0007669"/>
    <property type="project" value="InterPro"/>
</dbReference>
<dbReference type="Pfam" id="PF02481">
    <property type="entry name" value="DNA_processg_A"/>
    <property type="match status" value="1"/>
</dbReference>
<dbReference type="Proteomes" id="UP000824169">
    <property type="component" value="Unassembled WGS sequence"/>
</dbReference>
<dbReference type="PANTHER" id="PTHR43022:SF1">
    <property type="entry name" value="PROTEIN SMF"/>
    <property type="match status" value="1"/>
</dbReference>
<comment type="similarity">
    <text evidence="1">Belongs to the DprA/Smf family.</text>
</comment>
<name>A0A9D1TAK4_9FIRM</name>
<dbReference type="NCBIfam" id="TIGR00732">
    <property type="entry name" value="dprA"/>
    <property type="match status" value="1"/>
</dbReference>
<sequence length="298" mass="32031">MEEKPIYYVRNHPMYPERLKVLADSPERLYVLGNLPEPGKKSVAIVGARACSAYGRKQARYFAGSLAARGIQVISGLAAGIDAAAHEGALEGGGKTFAVLGCGTDICYPRENYGLYRRIREQGGLLSEYEPGVAPHAWHFPRRNRIISGLADLILVVEAKQRSGALITADCGLEQGKIVCAVPGRLGDALSAGCNQLIAQGAGIALSPELLLEELGIYGAPEWQKEEKVCRSYPENFRKVWRCLSTDGKSLEELSVDTGLCISEVARILMALVMDGIAEEDGAGYCRLQETGGFGAKG</sequence>
<dbReference type="InterPro" id="IPR003488">
    <property type="entry name" value="DprA"/>
</dbReference>
<dbReference type="Gene3D" id="3.40.50.450">
    <property type="match status" value="1"/>
</dbReference>
<dbReference type="AlphaFoldDB" id="A0A9D1TAK4"/>
<protein>
    <submittedName>
        <fullName evidence="3">DNA-protecting protein DprA</fullName>
    </submittedName>
</protein>
<reference evidence="3" key="1">
    <citation type="submission" date="2020-10" db="EMBL/GenBank/DDBJ databases">
        <authorList>
            <person name="Gilroy R."/>
        </authorList>
    </citation>
    <scope>NUCLEOTIDE SEQUENCE</scope>
    <source>
        <strain evidence="3">CHK188-20938</strain>
    </source>
</reference>